<reference evidence="1" key="1">
    <citation type="submission" date="2021-08" db="EMBL/GenBank/DDBJ databases">
        <title>The first chromosome-level gecko genome reveals the dynamic sex chromosomes of Neotropical dwarf geckos (Sphaerodactylidae: Sphaerodactylus).</title>
        <authorList>
            <person name="Pinto B.J."/>
            <person name="Keating S.E."/>
            <person name="Gamble T."/>
        </authorList>
    </citation>
    <scope>NUCLEOTIDE SEQUENCE</scope>
    <source>
        <strain evidence="1">TG3544</strain>
    </source>
</reference>
<dbReference type="Proteomes" id="UP000827872">
    <property type="component" value="Linkage Group LG01"/>
</dbReference>
<evidence type="ECO:0000313" key="1">
    <source>
        <dbReference type="EMBL" id="KAH8018082.1"/>
    </source>
</evidence>
<dbReference type="EMBL" id="CM037614">
    <property type="protein sequence ID" value="KAH8018082.1"/>
    <property type="molecule type" value="Genomic_DNA"/>
</dbReference>
<proteinExistence type="predicted"/>
<organism evidence="1 2">
    <name type="scientific">Sphaerodactylus townsendi</name>
    <dbReference type="NCBI Taxonomy" id="933632"/>
    <lineage>
        <taxon>Eukaryota</taxon>
        <taxon>Metazoa</taxon>
        <taxon>Chordata</taxon>
        <taxon>Craniata</taxon>
        <taxon>Vertebrata</taxon>
        <taxon>Euteleostomi</taxon>
        <taxon>Lepidosauria</taxon>
        <taxon>Squamata</taxon>
        <taxon>Bifurcata</taxon>
        <taxon>Gekkota</taxon>
        <taxon>Sphaerodactylidae</taxon>
        <taxon>Sphaerodactylus</taxon>
    </lineage>
</organism>
<evidence type="ECO:0000313" key="2">
    <source>
        <dbReference type="Proteomes" id="UP000827872"/>
    </source>
</evidence>
<gene>
    <name evidence="1" type="primary">EHBP1_1</name>
    <name evidence="1" type="ORF">K3G42_033656</name>
</gene>
<sequence length="80" mass="9610">MRCRKRGRGTYIDWQKTEAQKRREQLLLDELVILVNKRDALVRDLDAQEKQAEEEDEHLERTLEQNKGKMAKKEEKCVLQ</sequence>
<comment type="caution">
    <text evidence="1">The sequence shown here is derived from an EMBL/GenBank/DDBJ whole genome shotgun (WGS) entry which is preliminary data.</text>
</comment>
<accession>A0ACB8GER0</accession>
<name>A0ACB8GER0_9SAUR</name>
<keyword evidence="2" id="KW-1185">Reference proteome</keyword>
<protein>
    <submittedName>
        <fullName evidence="1">EH domain-binding protein 1</fullName>
    </submittedName>
</protein>